<sequence>MCNFFSCIVLKDGQVVWDTNIDSHDELLVMANIKDDTANPAELLFARVEIVPPDGDVFEKDMKKWMLKIDQSITPKWWNKQYEQKCRNALQTCLKETIIDNQDIDLIQNKSGLWIRNSKIKTIKNSFIRVMRGSSQVGEMRGSSQVREMRGSSQVGVMRGSSQVGVMRESSQVRVMWGSSQVREMRGSSQVGVMWESSQVRVMWESSQVGEMRGSSQVGEMRGSSQVGEMRGSSQVGEMRGSSQVNKISSKDTKFKIGENSDAIVIDRSGKQIQIISACTIKTKKYKEEV</sequence>
<proteinExistence type="predicted"/>
<evidence type="ECO:0000256" key="1">
    <source>
        <dbReference type="SAM" id="MobiDB-lite"/>
    </source>
</evidence>
<gene>
    <name evidence="2" type="ORF">TM448A00093_0082</name>
</gene>
<accession>A0A6H1ZA64</accession>
<protein>
    <submittedName>
        <fullName evidence="2">Uncharacterized protein</fullName>
    </submittedName>
</protein>
<name>A0A6H1ZA64_9ZZZZ</name>
<organism evidence="2">
    <name type="scientific">viral metagenome</name>
    <dbReference type="NCBI Taxonomy" id="1070528"/>
    <lineage>
        <taxon>unclassified sequences</taxon>
        <taxon>metagenomes</taxon>
        <taxon>organismal metagenomes</taxon>
    </lineage>
</organism>
<feature type="region of interest" description="Disordered" evidence="1">
    <location>
        <begin position="138"/>
        <end position="163"/>
    </location>
</feature>
<dbReference type="AlphaFoldDB" id="A0A6H1ZA64"/>
<evidence type="ECO:0000313" key="2">
    <source>
        <dbReference type="EMBL" id="QJA44352.1"/>
    </source>
</evidence>
<dbReference type="EMBL" id="MT143975">
    <property type="protein sequence ID" value="QJA44352.1"/>
    <property type="molecule type" value="Genomic_DNA"/>
</dbReference>
<feature type="region of interest" description="Disordered" evidence="1">
    <location>
        <begin position="211"/>
        <end position="252"/>
    </location>
</feature>
<reference evidence="2" key="1">
    <citation type="submission" date="2020-03" db="EMBL/GenBank/DDBJ databases">
        <title>The deep terrestrial virosphere.</title>
        <authorList>
            <person name="Holmfeldt K."/>
            <person name="Nilsson E."/>
            <person name="Simone D."/>
            <person name="Lopez-Fernandez M."/>
            <person name="Wu X."/>
            <person name="de Brujin I."/>
            <person name="Lundin D."/>
            <person name="Andersson A."/>
            <person name="Bertilsson S."/>
            <person name="Dopson M."/>
        </authorList>
    </citation>
    <scope>NUCLEOTIDE SEQUENCE</scope>
    <source>
        <strain evidence="2">TM448A00093</strain>
    </source>
</reference>
<feature type="compositionally biased region" description="Polar residues" evidence="1">
    <location>
        <begin position="211"/>
        <end position="248"/>
    </location>
</feature>